<organism evidence="12 13">
    <name type="scientific">Nocardiopsis ansamitocini</name>
    <dbReference type="NCBI Taxonomy" id="1670832"/>
    <lineage>
        <taxon>Bacteria</taxon>
        <taxon>Bacillati</taxon>
        <taxon>Actinomycetota</taxon>
        <taxon>Actinomycetes</taxon>
        <taxon>Streptosporangiales</taxon>
        <taxon>Nocardiopsidaceae</taxon>
        <taxon>Nocardiopsis</taxon>
    </lineage>
</organism>
<keyword evidence="3 10" id="KW-1003">Cell membrane</keyword>
<feature type="transmembrane region" description="Helical" evidence="10">
    <location>
        <begin position="31"/>
        <end position="51"/>
    </location>
</feature>
<keyword evidence="6 10" id="KW-0915">Sodium</keyword>
<dbReference type="GO" id="GO:0015386">
    <property type="term" value="F:potassium:proton antiporter activity"/>
    <property type="evidence" value="ECO:0007669"/>
    <property type="project" value="TreeGrafter"/>
</dbReference>
<feature type="transmembrane region" description="Helical" evidence="10">
    <location>
        <begin position="114"/>
        <end position="136"/>
    </location>
</feature>
<feature type="transmembrane region" description="Helical" evidence="10">
    <location>
        <begin position="187"/>
        <end position="205"/>
    </location>
</feature>
<sequence>MSAEHYVLAGLVIVLMVLAGRVIAPRLRLPDAIVLVPLGFAVSFVPGMESIHVDPDVVLLVFLPPLIYNAAFFSAPREMRAEARPIVALAVGMTLVTAFAVAAAAVYLLPDTAWPAAIALGAAVAPTDAVASSAVLKRVGAPKRVMTILEGESLINDGVALTLFSLAVTAMAVPLTPVDGVVELVKVVAGGLAYGFVVAVAVTWVRTRLHDDNTQLVVALLTPFIAYVPAELMGFSGVLAAVIAGFYLGTRGSGLLPPRVRVTGQTVWKGLVMLLESVLFVLLGLQLHEVLTDVAGLPFGQLAAAAVAVIVAAIGVRMLWEVVVSPVMRRLPGRLRLDSGPLAQRVVIGWSGMRGAISLAIALSLPLTLEGEEFGDRNLLIFMAASVVLATLIGQGMTLPLLLRRLGVRTDSRVLQEIASAETAMGRAAMDRLDELIADERVDADTARAHRQMHELLVTRAREVLADADTDPSTLDRAKETFVVRREVGAAQRLALTRLYRKGEIGHDVYQNLQRELDLKEPPLP</sequence>
<dbReference type="GO" id="GO:0005886">
    <property type="term" value="C:plasma membrane"/>
    <property type="evidence" value="ECO:0007669"/>
    <property type="project" value="UniProtKB-SubCell"/>
</dbReference>
<feature type="transmembrane region" description="Helical" evidence="10">
    <location>
        <begin position="299"/>
        <end position="320"/>
    </location>
</feature>
<evidence type="ECO:0000256" key="7">
    <source>
        <dbReference type="ARBA" id="ARBA00023065"/>
    </source>
</evidence>
<keyword evidence="7 10" id="KW-0406">Ion transport</keyword>
<keyword evidence="4 10" id="KW-0812">Transmembrane</keyword>
<comment type="caution">
    <text evidence="12">The sequence shown here is derived from an EMBL/GenBank/DDBJ whole genome shotgun (WGS) entry which is preliminary data.</text>
</comment>
<dbReference type="InterPro" id="IPR004705">
    <property type="entry name" value="Cation/H_exchanger_CPA1_bac"/>
</dbReference>
<evidence type="ECO:0000256" key="9">
    <source>
        <dbReference type="ARBA" id="ARBA00023201"/>
    </source>
</evidence>
<dbReference type="AlphaFoldDB" id="A0A9W6UK75"/>
<dbReference type="Gene3D" id="6.10.140.1330">
    <property type="match status" value="1"/>
</dbReference>
<evidence type="ECO:0000256" key="1">
    <source>
        <dbReference type="ARBA" id="ARBA00004651"/>
    </source>
</evidence>
<dbReference type="Proteomes" id="UP001165092">
    <property type="component" value="Unassembled WGS sequence"/>
</dbReference>
<dbReference type="NCBIfam" id="TIGR00831">
    <property type="entry name" value="a_cpa1"/>
    <property type="match status" value="1"/>
</dbReference>
<evidence type="ECO:0000256" key="10">
    <source>
        <dbReference type="RuleBase" id="RU366002"/>
    </source>
</evidence>
<feature type="transmembrane region" description="Helical" evidence="10">
    <location>
        <begin position="6"/>
        <end position="24"/>
    </location>
</feature>
<gene>
    <name evidence="12" type="ORF">Nans01_39900</name>
</gene>
<protein>
    <submittedName>
        <fullName evidence="12">Na+/H+ antiporter</fullName>
    </submittedName>
</protein>
<evidence type="ECO:0000256" key="2">
    <source>
        <dbReference type="ARBA" id="ARBA00022448"/>
    </source>
</evidence>
<reference evidence="12" key="1">
    <citation type="submission" date="2023-02" db="EMBL/GenBank/DDBJ databases">
        <title>Nocardiopsis ansamitocini NBRC 112285.</title>
        <authorList>
            <person name="Ichikawa N."/>
            <person name="Sato H."/>
            <person name="Tonouchi N."/>
        </authorList>
    </citation>
    <scope>NUCLEOTIDE SEQUENCE</scope>
    <source>
        <strain evidence="12">NBRC 112285</strain>
    </source>
</reference>
<dbReference type="PANTHER" id="PTHR10110:SF86">
    <property type="entry name" value="SODIUM_HYDROGEN EXCHANGER 7"/>
    <property type="match status" value="1"/>
</dbReference>
<keyword evidence="13" id="KW-1185">Reference proteome</keyword>
<keyword evidence="2 10" id="KW-0813">Transport</keyword>
<evidence type="ECO:0000256" key="6">
    <source>
        <dbReference type="ARBA" id="ARBA00023053"/>
    </source>
</evidence>
<dbReference type="RefSeq" id="WP_285761181.1">
    <property type="nucleotide sequence ID" value="NZ_BSQG01000008.1"/>
</dbReference>
<comment type="similarity">
    <text evidence="10">Belongs to the monovalent cation:proton antiporter 1 (CPA1) transporter (TC 2.A.36) family.</text>
</comment>
<dbReference type="PANTHER" id="PTHR10110">
    <property type="entry name" value="SODIUM/HYDROGEN EXCHANGER"/>
    <property type="match status" value="1"/>
</dbReference>
<dbReference type="GO" id="GO:0098719">
    <property type="term" value="P:sodium ion import across plasma membrane"/>
    <property type="evidence" value="ECO:0007669"/>
    <property type="project" value="TreeGrafter"/>
</dbReference>
<dbReference type="EMBL" id="BSQG01000008">
    <property type="protein sequence ID" value="GLU49639.1"/>
    <property type="molecule type" value="Genomic_DNA"/>
</dbReference>
<accession>A0A9W6UK75</accession>
<evidence type="ECO:0000256" key="5">
    <source>
        <dbReference type="ARBA" id="ARBA00022989"/>
    </source>
</evidence>
<comment type="subcellular location">
    <subcellularLocation>
        <location evidence="1 10">Cell membrane</location>
        <topology evidence="1 10">Multi-pass membrane protein</topology>
    </subcellularLocation>
</comment>
<feature type="domain" description="Cation/H+ exchanger transmembrane" evidence="11">
    <location>
        <begin position="14"/>
        <end position="404"/>
    </location>
</feature>
<dbReference type="InterPro" id="IPR006153">
    <property type="entry name" value="Cation/H_exchanger_TM"/>
</dbReference>
<evidence type="ECO:0000256" key="8">
    <source>
        <dbReference type="ARBA" id="ARBA00023136"/>
    </source>
</evidence>
<dbReference type="Pfam" id="PF00999">
    <property type="entry name" value="Na_H_Exchanger"/>
    <property type="match status" value="1"/>
</dbReference>
<feature type="transmembrane region" description="Helical" evidence="10">
    <location>
        <begin position="217"/>
        <end position="247"/>
    </location>
</feature>
<feature type="transmembrane region" description="Helical" evidence="10">
    <location>
        <begin position="267"/>
        <end position="287"/>
    </location>
</feature>
<dbReference type="GO" id="GO:0051453">
    <property type="term" value="P:regulation of intracellular pH"/>
    <property type="evidence" value="ECO:0007669"/>
    <property type="project" value="TreeGrafter"/>
</dbReference>
<feature type="transmembrane region" description="Helical" evidence="10">
    <location>
        <begin position="379"/>
        <end position="403"/>
    </location>
</feature>
<evidence type="ECO:0000313" key="12">
    <source>
        <dbReference type="EMBL" id="GLU49639.1"/>
    </source>
</evidence>
<proteinExistence type="inferred from homology"/>
<evidence type="ECO:0000259" key="11">
    <source>
        <dbReference type="Pfam" id="PF00999"/>
    </source>
</evidence>
<dbReference type="InterPro" id="IPR018422">
    <property type="entry name" value="Cation/H_exchanger_CPA1"/>
</dbReference>
<feature type="transmembrane region" description="Helical" evidence="10">
    <location>
        <begin position="57"/>
        <end position="75"/>
    </location>
</feature>
<keyword evidence="9 10" id="KW-0739">Sodium transport</keyword>
<dbReference type="GO" id="GO:0015385">
    <property type="term" value="F:sodium:proton antiporter activity"/>
    <property type="evidence" value="ECO:0007669"/>
    <property type="project" value="InterPro"/>
</dbReference>
<feature type="transmembrane region" description="Helical" evidence="10">
    <location>
        <begin position="87"/>
        <end position="108"/>
    </location>
</feature>
<keyword evidence="8 10" id="KW-0472">Membrane</keyword>
<name>A0A9W6UK75_9ACTN</name>
<evidence type="ECO:0000256" key="3">
    <source>
        <dbReference type="ARBA" id="ARBA00022475"/>
    </source>
</evidence>
<evidence type="ECO:0000313" key="13">
    <source>
        <dbReference type="Proteomes" id="UP001165092"/>
    </source>
</evidence>
<keyword evidence="5 10" id="KW-1133">Transmembrane helix</keyword>
<keyword evidence="10" id="KW-0050">Antiport</keyword>
<evidence type="ECO:0000256" key="4">
    <source>
        <dbReference type="ARBA" id="ARBA00022692"/>
    </source>
</evidence>
<feature type="transmembrane region" description="Helical" evidence="10">
    <location>
        <begin position="347"/>
        <end position="367"/>
    </location>
</feature>
<comment type="function">
    <text evidence="10">Na(+)/H(+) antiporter that extrudes sodium in exchange for external protons.</text>
</comment>